<evidence type="ECO:0000313" key="8">
    <source>
        <dbReference type="Proteomes" id="UP001596472"/>
    </source>
</evidence>
<dbReference type="InterPro" id="IPR006127">
    <property type="entry name" value="ZnuA-like"/>
</dbReference>
<dbReference type="InterPro" id="IPR006128">
    <property type="entry name" value="Lipoprotein_PsaA-like"/>
</dbReference>
<protein>
    <submittedName>
        <fullName evidence="7">Metal ABC transporter solute-binding protein, Zn/Mn family</fullName>
    </submittedName>
</protein>
<organism evidence="7 8">
    <name type="scientific">Haloferula chungangensis</name>
    <dbReference type="NCBI Taxonomy" id="1048331"/>
    <lineage>
        <taxon>Bacteria</taxon>
        <taxon>Pseudomonadati</taxon>
        <taxon>Verrucomicrobiota</taxon>
        <taxon>Verrucomicrobiia</taxon>
        <taxon>Verrucomicrobiales</taxon>
        <taxon>Verrucomicrobiaceae</taxon>
        <taxon>Haloferula</taxon>
    </lineage>
</organism>
<dbReference type="PANTHER" id="PTHR42953">
    <property type="entry name" value="HIGH-AFFINITY ZINC UPTAKE SYSTEM PROTEIN ZNUA-RELATED"/>
    <property type="match status" value="1"/>
</dbReference>
<dbReference type="RefSeq" id="WP_379708276.1">
    <property type="nucleotide sequence ID" value="NZ_JBHTBS010000001.1"/>
</dbReference>
<dbReference type="Pfam" id="PF01297">
    <property type="entry name" value="ZnuA"/>
    <property type="match status" value="1"/>
</dbReference>
<gene>
    <name evidence="7" type="ORF">ACFQY0_01325</name>
</gene>
<evidence type="ECO:0000256" key="4">
    <source>
        <dbReference type="ARBA" id="ARBA00022723"/>
    </source>
</evidence>
<keyword evidence="8" id="KW-1185">Reference proteome</keyword>
<evidence type="ECO:0000256" key="2">
    <source>
        <dbReference type="ARBA" id="ARBA00011028"/>
    </source>
</evidence>
<dbReference type="InterPro" id="IPR006129">
    <property type="entry name" value="AdhesinB"/>
</dbReference>
<evidence type="ECO:0000256" key="1">
    <source>
        <dbReference type="ARBA" id="ARBA00004196"/>
    </source>
</evidence>
<evidence type="ECO:0000256" key="5">
    <source>
        <dbReference type="ARBA" id="ARBA00022729"/>
    </source>
</evidence>
<name>A0ABW2L2P6_9BACT</name>
<evidence type="ECO:0000256" key="6">
    <source>
        <dbReference type="RuleBase" id="RU003512"/>
    </source>
</evidence>
<keyword evidence="4" id="KW-0479">Metal-binding</keyword>
<dbReference type="Proteomes" id="UP001596472">
    <property type="component" value="Unassembled WGS sequence"/>
</dbReference>
<comment type="subcellular location">
    <subcellularLocation>
        <location evidence="1">Cell envelope</location>
    </subcellularLocation>
</comment>
<dbReference type="Gene3D" id="3.40.50.1980">
    <property type="entry name" value="Nitrogenase molybdenum iron protein domain"/>
    <property type="match status" value="2"/>
</dbReference>
<dbReference type="PRINTS" id="PR00691">
    <property type="entry name" value="ADHESINB"/>
</dbReference>
<comment type="similarity">
    <text evidence="2 6">Belongs to the bacterial solute-binding protein 9 family.</text>
</comment>
<evidence type="ECO:0000256" key="3">
    <source>
        <dbReference type="ARBA" id="ARBA00022448"/>
    </source>
</evidence>
<accession>A0ABW2L2P6</accession>
<dbReference type="PRINTS" id="PR00690">
    <property type="entry name" value="ADHESNFAMILY"/>
</dbReference>
<sequence length="322" mass="34646">MSLLRVLTISLLIPLSLGMSGCGEKEPASGSYRSVATVGMIADVVRQIAGDKTEVEGLIGEGVDPHLYKPTASDVKKLQAADIVFYNGLMLEGKMGDVLVRVAANGKPVHAVTEKILESKDYVMSDEQNHYDPHVWMDVSGWMKASSVIGEALSAFDPNNAAYYQENTEAYLAELAKLDDYARKSITSIPEDQRVLVTAHDAFNYLSRAYGLEVRGIQGLSTESEAGLKDISGLVDFLVEKRIPAVFVESSVSQKNIKALIEGAKSKGHQVEIGGELYSDAMGPAGTYEGSYIGMIDHNITTITRALGGDAPEKGLNGKLTK</sequence>
<evidence type="ECO:0000313" key="7">
    <source>
        <dbReference type="EMBL" id="MFC7335801.1"/>
    </source>
</evidence>
<dbReference type="EMBL" id="JBHTBS010000001">
    <property type="protein sequence ID" value="MFC7335801.1"/>
    <property type="molecule type" value="Genomic_DNA"/>
</dbReference>
<keyword evidence="3 6" id="KW-0813">Transport</keyword>
<dbReference type="SUPFAM" id="SSF53807">
    <property type="entry name" value="Helical backbone' metal receptor"/>
    <property type="match status" value="1"/>
</dbReference>
<keyword evidence="5" id="KW-0732">Signal</keyword>
<proteinExistence type="inferred from homology"/>
<dbReference type="PROSITE" id="PS51257">
    <property type="entry name" value="PROKAR_LIPOPROTEIN"/>
    <property type="match status" value="1"/>
</dbReference>
<reference evidence="8" key="1">
    <citation type="journal article" date="2019" name="Int. J. Syst. Evol. Microbiol.">
        <title>The Global Catalogue of Microorganisms (GCM) 10K type strain sequencing project: providing services to taxonomists for standard genome sequencing and annotation.</title>
        <authorList>
            <consortium name="The Broad Institute Genomics Platform"/>
            <consortium name="The Broad Institute Genome Sequencing Center for Infectious Disease"/>
            <person name="Wu L."/>
            <person name="Ma J."/>
        </authorList>
    </citation>
    <scope>NUCLEOTIDE SEQUENCE [LARGE SCALE GENOMIC DNA]</scope>
    <source>
        <strain evidence="8">CGMCC 4.1467</strain>
    </source>
</reference>
<dbReference type="InterPro" id="IPR050492">
    <property type="entry name" value="Bact_metal-bind_prot9"/>
</dbReference>
<comment type="caution">
    <text evidence="7">The sequence shown here is derived from an EMBL/GenBank/DDBJ whole genome shotgun (WGS) entry which is preliminary data.</text>
</comment>
<dbReference type="PANTHER" id="PTHR42953:SF1">
    <property type="entry name" value="METAL-BINDING PROTEIN HI_0362-RELATED"/>
    <property type="match status" value="1"/>
</dbReference>